<dbReference type="Gene3D" id="3.40.50.300">
    <property type="entry name" value="P-loop containing nucleotide triphosphate hydrolases"/>
    <property type="match status" value="1"/>
</dbReference>
<dbReference type="SUPFAM" id="SSF52540">
    <property type="entry name" value="P-loop containing nucleoside triphosphate hydrolases"/>
    <property type="match status" value="1"/>
</dbReference>
<protein>
    <recommendedName>
        <fullName evidence="2">ATPase AAA-type core domain-containing protein</fullName>
    </recommendedName>
</protein>
<comment type="similarity">
    <text evidence="1">Belongs to the AAA ATPase family.</text>
</comment>
<evidence type="ECO:0000313" key="3">
    <source>
        <dbReference type="EMBL" id="SRX72163.1"/>
    </source>
</evidence>
<accession>A0AB38GF38</accession>
<dbReference type="AlphaFoldDB" id="A0AB38GF38"/>
<keyword evidence="1" id="KW-0067">ATP-binding</keyword>
<dbReference type="GO" id="GO:0005524">
    <property type="term" value="F:ATP binding"/>
    <property type="evidence" value="ECO:0007669"/>
    <property type="project" value="UniProtKB-KW"/>
</dbReference>
<name>A0AB38GF38_MYCMC</name>
<gene>
    <name evidence="3" type="ORF">MMC68T_00902</name>
</gene>
<dbReference type="PROSITE" id="PS00674">
    <property type="entry name" value="AAA"/>
    <property type="match status" value="1"/>
</dbReference>
<keyword evidence="1" id="KW-0547">Nucleotide-binding</keyword>
<reference evidence="3 4" key="1">
    <citation type="submission" date="2018-05" db="EMBL/GenBank/DDBJ databases">
        <authorList>
            <person name="Falquet L."/>
            <person name="Falquet L."/>
        </authorList>
    </citation>
    <scope>NUCLEOTIDE SEQUENCE [LARGE SCALE GENOMIC DNA]</scope>
    <source>
        <strain evidence="3 4">GM12</strain>
    </source>
</reference>
<evidence type="ECO:0000259" key="2">
    <source>
        <dbReference type="Pfam" id="PF00004"/>
    </source>
</evidence>
<proteinExistence type="inferred from homology"/>
<sequence length="52" mass="6155">MGRVISTVLQCLDNLNKKIILIATTNLYDYLDKALIRRFDFVVDFNRYTNKD</sequence>
<dbReference type="InterPro" id="IPR003960">
    <property type="entry name" value="ATPase_AAA_CS"/>
</dbReference>
<dbReference type="GO" id="GO:0016887">
    <property type="term" value="F:ATP hydrolysis activity"/>
    <property type="evidence" value="ECO:0007669"/>
    <property type="project" value="InterPro"/>
</dbReference>
<dbReference type="InterPro" id="IPR027417">
    <property type="entry name" value="P-loop_NTPase"/>
</dbReference>
<organism evidence="3 4">
    <name type="scientific">Mycoplasma mycoides subsp. capri</name>
    <dbReference type="NCBI Taxonomy" id="40477"/>
    <lineage>
        <taxon>Bacteria</taxon>
        <taxon>Bacillati</taxon>
        <taxon>Mycoplasmatota</taxon>
        <taxon>Mollicutes</taxon>
        <taxon>Mycoplasmataceae</taxon>
        <taxon>Mycoplasma</taxon>
    </lineage>
</organism>
<dbReference type="Pfam" id="PF00004">
    <property type="entry name" value="AAA"/>
    <property type="match status" value="1"/>
</dbReference>
<evidence type="ECO:0000313" key="4">
    <source>
        <dbReference type="Proteomes" id="UP000290347"/>
    </source>
</evidence>
<dbReference type="EMBL" id="LS483515">
    <property type="protein sequence ID" value="SRX72163.1"/>
    <property type="molecule type" value="Genomic_DNA"/>
</dbReference>
<evidence type="ECO:0000256" key="1">
    <source>
        <dbReference type="RuleBase" id="RU003651"/>
    </source>
</evidence>
<dbReference type="InterPro" id="IPR003959">
    <property type="entry name" value="ATPase_AAA_core"/>
</dbReference>
<dbReference type="Proteomes" id="UP000290347">
    <property type="component" value="Chromosome"/>
</dbReference>
<feature type="domain" description="ATPase AAA-type core" evidence="2">
    <location>
        <begin position="3"/>
        <end position="46"/>
    </location>
</feature>